<dbReference type="Gramene" id="MELO3C014328.2.1">
    <property type="protein sequence ID" value="MELO3C014328.2.1"/>
    <property type="gene ID" value="MELO3C014328.2"/>
</dbReference>
<evidence type="ECO:0000256" key="1">
    <source>
        <dbReference type="SAM" id="MobiDB-lite"/>
    </source>
</evidence>
<feature type="region of interest" description="Disordered" evidence="1">
    <location>
        <begin position="28"/>
        <end position="57"/>
    </location>
</feature>
<accession>A0A9I9D8F1</accession>
<organism evidence="2">
    <name type="scientific">Cucumis melo</name>
    <name type="common">Muskmelon</name>
    <dbReference type="NCBI Taxonomy" id="3656"/>
    <lineage>
        <taxon>Eukaryota</taxon>
        <taxon>Viridiplantae</taxon>
        <taxon>Streptophyta</taxon>
        <taxon>Embryophyta</taxon>
        <taxon>Tracheophyta</taxon>
        <taxon>Spermatophyta</taxon>
        <taxon>Magnoliopsida</taxon>
        <taxon>eudicotyledons</taxon>
        <taxon>Gunneridae</taxon>
        <taxon>Pentapetalae</taxon>
        <taxon>rosids</taxon>
        <taxon>fabids</taxon>
        <taxon>Cucurbitales</taxon>
        <taxon>Cucurbitaceae</taxon>
        <taxon>Benincaseae</taxon>
        <taxon>Cucumis</taxon>
    </lineage>
</organism>
<evidence type="ECO:0000313" key="2">
    <source>
        <dbReference type="EnsemblPlants" id="MELO3C014328.2.1"/>
    </source>
</evidence>
<dbReference type="EnsemblPlants" id="MELO3C014328.2.1">
    <property type="protein sequence ID" value="MELO3C014328.2.1"/>
    <property type="gene ID" value="MELO3C014328.2"/>
</dbReference>
<reference evidence="2" key="1">
    <citation type="submission" date="2023-03" db="UniProtKB">
        <authorList>
            <consortium name="EnsemblPlants"/>
        </authorList>
    </citation>
    <scope>IDENTIFICATION</scope>
</reference>
<protein>
    <submittedName>
        <fullName evidence="2">Uncharacterized protein</fullName>
    </submittedName>
</protein>
<name>A0A9I9D8F1_CUCME</name>
<proteinExistence type="predicted"/>
<dbReference type="AlphaFoldDB" id="A0A9I9D8F1"/>
<sequence length="57" mass="6585">MNYYFFIHTSVNPVKGLVYRIRLGTKAPGTRKKANPDQSVQIQSSQFNRQQSQKKKA</sequence>
<feature type="compositionally biased region" description="Polar residues" evidence="1">
    <location>
        <begin position="36"/>
        <end position="51"/>
    </location>
</feature>